<evidence type="ECO:0000313" key="1">
    <source>
        <dbReference type="EMBL" id="RHK49959.1"/>
    </source>
</evidence>
<dbReference type="Pfam" id="PF09697">
    <property type="entry name" value="Porph_ging"/>
    <property type="match status" value="1"/>
</dbReference>
<name>A0AA92V749_9BACT</name>
<proteinExistence type="predicted"/>
<dbReference type="AlphaFoldDB" id="A0AA92V749"/>
<organism evidence="1 2">
    <name type="scientific">Segatella copri</name>
    <dbReference type="NCBI Taxonomy" id="165179"/>
    <lineage>
        <taxon>Bacteria</taxon>
        <taxon>Pseudomonadati</taxon>
        <taxon>Bacteroidota</taxon>
        <taxon>Bacteroidia</taxon>
        <taxon>Bacteroidales</taxon>
        <taxon>Prevotellaceae</taxon>
        <taxon>Segatella</taxon>
    </lineage>
</organism>
<dbReference type="Proteomes" id="UP000284562">
    <property type="component" value="Unassembled WGS sequence"/>
</dbReference>
<reference evidence="1 2" key="1">
    <citation type="submission" date="2018-08" db="EMBL/GenBank/DDBJ databases">
        <title>A genome reference for cultivated species of the human gut microbiota.</title>
        <authorList>
            <person name="Zou Y."/>
            <person name="Xue W."/>
            <person name="Luo G."/>
        </authorList>
    </citation>
    <scope>NUCLEOTIDE SEQUENCE [LARGE SCALE GENOMIC DNA]</scope>
    <source>
        <strain evidence="1 2">AF43-2</strain>
    </source>
</reference>
<dbReference type="NCBIfam" id="TIGR01200">
    <property type="entry name" value="GLPGLI"/>
    <property type="match status" value="1"/>
</dbReference>
<gene>
    <name evidence="1" type="ORF">DW064_02475</name>
</gene>
<dbReference type="InterPro" id="IPR005901">
    <property type="entry name" value="GLPGLI"/>
</dbReference>
<dbReference type="EMBL" id="QRNN01000005">
    <property type="protein sequence ID" value="RHK49959.1"/>
    <property type="molecule type" value="Genomic_DNA"/>
</dbReference>
<comment type="caution">
    <text evidence="1">The sequence shown here is derived from an EMBL/GenBank/DDBJ whole genome shotgun (WGS) entry which is preliminary data.</text>
</comment>
<accession>A0AA92V749</accession>
<evidence type="ECO:0000313" key="2">
    <source>
        <dbReference type="Proteomes" id="UP000284562"/>
    </source>
</evidence>
<sequence>MCVHRADGTDRLATHRQHRFHLRLRVPPAIAKFKGRTWIAWYTEDIPIDNGPWKLSGLPGLILKAHDSENDYGFTAVGLTTDKGSTPIYYKGKTFEPIDRKSLTSIYKKYYADPIGYLLQDAKYAAIVKIKDEKGNILKHSKRAEPYNPIER</sequence>
<protein>
    <submittedName>
        <fullName evidence="1">GLPGLI family protein</fullName>
    </submittedName>
</protein>